<dbReference type="GO" id="GO:0003677">
    <property type="term" value="F:DNA binding"/>
    <property type="evidence" value="ECO:0007669"/>
    <property type="project" value="InterPro"/>
</dbReference>
<dbReference type="PROSITE" id="PS50048">
    <property type="entry name" value="ZN2_CY6_FUNGAL_2"/>
    <property type="match status" value="1"/>
</dbReference>
<sequence length="1559" mass="169760">MSETSGRNPHPYSPAAHIPQRPLPDGNGVHPASHESIAASYNHPNDPSLSQAHGSMGGGVIGGHNPGEQHYHYSDAPSSTPRTAYPNGSLAQKWPPYFQAQYSSPTGDHDQPRHLHDVSPLNAQFPPQQAQHALESPRPIVSRQHSTSSHDPSFAHPHHMTHPPPYSMTPPSYTRPPHNPVEPNAAAPSPPNQYPSSPRTPQVSQLPATNGLPAPLGTRNPSSARVVPSMPAPVMNGHRQHHEPPLNDLRREYHQPQHSGNIHLSSDRVMFAEPDHHDSSARYSPLGSSVAARRPSGLDIRPDSRDRVANPYGPLTPVNSQNPFYSSSSPLSPASKVAPVRGDGGGVGAGGHFPRYQFPPGGDGYRYPDSHNSGRHHSEDHGYPITPSQLGAQKCGLPMEPRRQSPRRNSNMLNGHSHGRLNGRDSVTDDTDDEEIKMEAMSRTPSIGPTAARNVIQRVRRDSMDSVGSTESAKDGGKKRGGAVFTDSNGRQHYEEDVLPLGVEGEIPPGWQMGTGKKCLRKLLPVMKDGLPVFPEWGLTSAGKARQRLPKACASCRTKKIKCVESEQDETKCQHCVKMKIPCSQDQREEEPSRKISKKLSGGKKKKKESDHDNIPGSSASPGIIPPNGVGSGPMASRKRKPSEDSRGGSIVPKRGKPSRGGSFPTEPLGLKTSGLDRFAENPVMHPRHSQPRPQTTPVQGEQKLMFATPDAGVVPSNDIEDDSIPPEMSRRHHAKQLLEQYSAYGSLGGRVGVGTETPPHSYASASPSTSVSNAGPETAPYGTGVGTYGNNMKGMSSTPTIADTPPLSSIPRSMSEDPRHSLLPNREVMDHLVKIYFTYVYSQTYAFLHRKTFEENMDKHLPVLLFSLCAVSARFSPLYSKDEETYADLARREILKNYDNNHIEVVQSMIHMGLHDFGTNNGHKAWMFAGMAVRMGAALNLNLENGKAKGAQTTIAREVARRTYWSYYLMDRLNSYGVARPFLTQDHDCHVQLPCNQPSFNEGKSVITEHLLGPNPIHPGSGTAYMGAMAFLVRAVGIWGNILKQIHMSAFGLNRDRDAEFRQLIESLETWRKKLPTGLQYSNENLAGQIEVGTAGAFVMMHVMWHTAMAYVHRYVRSMGDVADQAGEVGPDNQVIQSIRKTFVHADAVLLIMSHVHERKLETQLKDRSLVVNAPFLGQAISDACEISMIRARELKGEHGGAGAQKQRVFTGLGWLKELRRYWKPMEGIYKKLRKSCKVLEGKLSQPPSNRLRSDMIPSPDSGTGSQELNNISSFPMFHFPVDAGMYDLQPHSDAINQPLQPITSQQALPFPSYTVPEHYYEAAFADHSMSLYNIAQEEGAFPNLYLPHTGVDMGASVDSMPTTLAPSGGYGMGLTDRGMLGSSSVPLVGLQGGYEHMDVEPDAAVEDHDRDHELDNSEPEDDDEDTEAEEDGKARDTGSPASSKRKGAQPPSISTLYFHPTAVQCGQLSDASGSEGSEGSGPGSRRPSEVAPVKPETNRMDLLHLLGASDDVTQVVSRAVAKQTGADLGTGRAGIIVPDDGTLTGEINVDNSNEGRG</sequence>
<evidence type="ECO:0000256" key="4">
    <source>
        <dbReference type="ARBA" id="ARBA00023026"/>
    </source>
</evidence>
<dbReference type="Pfam" id="PF04082">
    <property type="entry name" value="Fungal_trans"/>
    <property type="match status" value="1"/>
</dbReference>
<dbReference type="GO" id="GO:0005634">
    <property type="term" value="C:nucleus"/>
    <property type="evidence" value="ECO:0007669"/>
    <property type="project" value="UniProtKB-SubCell"/>
</dbReference>
<proteinExistence type="predicted"/>
<feature type="compositionally biased region" description="Gly residues" evidence="7">
    <location>
        <begin position="342"/>
        <end position="351"/>
    </location>
</feature>
<evidence type="ECO:0000256" key="3">
    <source>
        <dbReference type="ARBA" id="ARBA00023015"/>
    </source>
</evidence>
<evidence type="ECO:0000313" key="10">
    <source>
        <dbReference type="Proteomes" id="UP001412239"/>
    </source>
</evidence>
<dbReference type="SUPFAM" id="SSF57701">
    <property type="entry name" value="Zn2/Cys6 DNA-binding domain"/>
    <property type="match status" value="1"/>
</dbReference>
<dbReference type="SMART" id="SM00906">
    <property type="entry name" value="Fungal_trans"/>
    <property type="match status" value="1"/>
</dbReference>
<feature type="compositionally biased region" description="Low complexity" evidence="7">
    <location>
        <begin position="320"/>
        <end position="335"/>
    </location>
</feature>
<dbReference type="GO" id="GO:0006351">
    <property type="term" value="P:DNA-templated transcription"/>
    <property type="evidence" value="ECO:0007669"/>
    <property type="project" value="InterPro"/>
</dbReference>
<dbReference type="Proteomes" id="UP001412239">
    <property type="component" value="Unassembled WGS sequence"/>
</dbReference>
<dbReference type="InterPro" id="IPR007219">
    <property type="entry name" value="XnlR_reg_dom"/>
</dbReference>
<accession>A0A292PYT1</accession>
<dbReference type="Gene3D" id="4.10.240.10">
    <property type="entry name" value="Zn(2)-C6 fungal-type DNA-binding domain"/>
    <property type="match status" value="1"/>
</dbReference>
<feature type="compositionally biased region" description="Low complexity" evidence="7">
    <location>
        <begin position="759"/>
        <end position="775"/>
    </location>
</feature>
<reference evidence="9" key="1">
    <citation type="submission" date="2015-10" db="EMBL/GenBank/DDBJ databases">
        <authorList>
            <person name="Regsiter A."/>
            <person name="william w."/>
        </authorList>
    </citation>
    <scope>NUCLEOTIDE SEQUENCE</scope>
    <source>
        <strain evidence="9">Montdore</strain>
    </source>
</reference>
<dbReference type="InterPro" id="IPR036864">
    <property type="entry name" value="Zn2-C6_fun-type_DNA-bd_sf"/>
</dbReference>
<dbReference type="InterPro" id="IPR050815">
    <property type="entry name" value="TF_fung"/>
</dbReference>
<dbReference type="PANTHER" id="PTHR47338:SF27">
    <property type="entry name" value="ZN(II)2CYS6 TRANSCRIPTION FACTOR (EUROFUNG)"/>
    <property type="match status" value="1"/>
</dbReference>
<keyword evidence="2" id="KW-0479">Metal-binding</keyword>
<evidence type="ECO:0000313" key="9">
    <source>
        <dbReference type="EMBL" id="CUS11865.1"/>
    </source>
</evidence>
<protein>
    <recommendedName>
        <fullName evidence="8">Zn(2)-C6 fungal-type domain-containing protein</fullName>
    </recommendedName>
</protein>
<feature type="compositionally biased region" description="Polar residues" evidence="7">
    <location>
        <begin position="194"/>
        <end position="208"/>
    </location>
</feature>
<evidence type="ECO:0000256" key="2">
    <source>
        <dbReference type="ARBA" id="ARBA00022723"/>
    </source>
</evidence>
<dbReference type="GO" id="GO:0000981">
    <property type="term" value="F:DNA-binding transcription factor activity, RNA polymerase II-specific"/>
    <property type="evidence" value="ECO:0007669"/>
    <property type="project" value="InterPro"/>
</dbReference>
<evidence type="ECO:0000256" key="7">
    <source>
        <dbReference type="SAM" id="MobiDB-lite"/>
    </source>
</evidence>
<keyword evidence="10" id="KW-1185">Reference proteome</keyword>
<feature type="region of interest" description="Disordered" evidence="7">
    <location>
        <begin position="1"/>
        <end position="246"/>
    </location>
</feature>
<feature type="compositionally biased region" description="Low complexity" evidence="7">
    <location>
        <begin position="615"/>
        <end position="629"/>
    </location>
</feature>
<feature type="domain" description="Zn(2)-C6 fungal-type" evidence="8">
    <location>
        <begin position="552"/>
        <end position="585"/>
    </location>
</feature>
<evidence type="ECO:0000256" key="1">
    <source>
        <dbReference type="ARBA" id="ARBA00004123"/>
    </source>
</evidence>
<dbReference type="CDD" id="cd00067">
    <property type="entry name" value="GAL4"/>
    <property type="match status" value="1"/>
</dbReference>
<keyword evidence="4" id="KW-0843">Virulence</keyword>
<keyword evidence="5" id="KW-0804">Transcription</keyword>
<organism evidence="9 10">
    <name type="scientific">Tuber aestivum</name>
    <name type="common">summer truffle</name>
    <dbReference type="NCBI Taxonomy" id="59557"/>
    <lineage>
        <taxon>Eukaryota</taxon>
        <taxon>Fungi</taxon>
        <taxon>Dikarya</taxon>
        <taxon>Ascomycota</taxon>
        <taxon>Pezizomycotina</taxon>
        <taxon>Pezizomycetes</taxon>
        <taxon>Pezizales</taxon>
        <taxon>Tuberaceae</taxon>
        <taxon>Tuber</taxon>
    </lineage>
</organism>
<feature type="region of interest" description="Disordered" evidence="7">
    <location>
        <begin position="757"/>
        <end position="776"/>
    </location>
</feature>
<evidence type="ECO:0000256" key="6">
    <source>
        <dbReference type="ARBA" id="ARBA00023242"/>
    </source>
</evidence>
<name>A0A292PYT1_9PEZI</name>
<evidence type="ECO:0000256" key="5">
    <source>
        <dbReference type="ARBA" id="ARBA00023163"/>
    </source>
</evidence>
<dbReference type="InterPro" id="IPR001138">
    <property type="entry name" value="Zn2Cys6_DnaBD"/>
</dbReference>
<feature type="compositionally biased region" description="Basic residues" evidence="7">
    <location>
        <begin position="595"/>
        <end position="607"/>
    </location>
</feature>
<feature type="region of interest" description="Disordered" evidence="7">
    <location>
        <begin position="276"/>
        <end position="383"/>
    </location>
</feature>
<feature type="compositionally biased region" description="Polar residues" evidence="7">
    <location>
        <begin position="121"/>
        <end position="131"/>
    </location>
</feature>
<keyword evidence="6" id="KW-0539">Nucleus</keyword>
<feature type="compositionally biased region" description="Pro residues" evidence="7">
    <location>
        <begin position="162"/>
        <end position="180"/>
    </location>
</feature>
<evidence type="ECO:0000259" key="8">
    <source>
        <dbReference type="PROSITE" id="PS50048"/>
    </source>
</evidence>
<gene>
    <name evidence="9" type="ORF">GSTUAT00004048001</name>
</gene>
<feature type="compositionally biased region" description="Basic and acidic residues" evidence="7">
    <location>
        <begin position="1408"/>
        <end position="1417"/>
    </location>
</feature>
<dbReference type="PROSITE" id="PS00463">
    <property type="entry name" value="ZN2_CY6_FUNGAL_1"/>
    <property type="match status" value="1"/>
</dbReference>
<feature type="region of interest" description="Disordered" evidence="7">
    <location>
        <begin position="1469"/>
        <end position="1495"/>
    </location>
</feature>
<feature type="compositionally biased region" description="Acidic residues" evidence="7">
    <location>
        <begin position="1418"/>
        <end position="1432"/>
    </location>
</feature>
<feature type="region of interest" description="Disordered" evidence="7">
    <location>
        <begin position="1408"/>
        <end position="1456"/>
    </location>
</feature>
<dbReference type="EMBL" id="LN891010">
    <property type="protein sequence ID" value="CUS11865.1"/>
    <property type="molecule type" value="Genomic_DNA"/>
</dbReference>
<feature type="compositionally biased region" description="Gly residues" evidence="7">
    <location>
        <begin position="55"/>
        <end position="65"/>
    </location>
</feature>
<feature type="region of interest" description="Disordered" evidence="7">
    <location>
        <begin position="583"/>
        <end position="674"/>
    </location>
</feature>
<feature type="region of interest" description="Disordered" evidence="7">
    <location>
        <begin position="461"/>
        <end position="491"/>
    </location>
</feature>
<dbReference type="SMART" id="SM00066">
    <property type="entry name" value="GAL4"/>
    <property type="match status" value="1"/>
</dbReference>
<feature type="region of interest" description="Disordered" evidence="7">
    <location>
        <begin position="398"/>
        <end position="430"/>
    </location>
</feature>
<keyword evidence="3" id="KW-0805">Transcription regulation</keyword>
<feature type="compositionally biased region" description="Polar residues" evidence="7">
    <location>
        <begin position="42"/>
        <end position="53"/>
    </location>
</feature>
<feature type="compositionally biased region" description="Basic and acidic residues" evidence="7">
    <location>
        <begin position="107"/>
        <end position="117"/>
    </location>
</feature>
<dbReference type="CDD" id="cd12148">
    <property type="entry name" value="fungal_TF_MHR"/>
    <property type="match status" value="1"/>
</dbReference>
<dbReference type="PANTHER" id="PTHR47338">
    <property type="entry name" value="ZN(II)2CYS6 TRANSCRIPTION FACTOR (EUROFUNG)-RELATED"/>
    <property type="match status" value="1"/>
</dbReference>
<dbReference type="GO" id="GO:0008270">
    <property type="term" value="F:zinc ion binding"/>
    <property type="evidence" value="ECO:0007669"/>
    <property type="project" value="InterPro"/>
</dbReference>
<feature type="region of interest" description="Disordered" evidence="7">
    <location>
        <begin position="1245"/>
        <end position="1266"/>
    </location>
</feature>
<comment type="subcellular location">
    <subcellularLocation>
        <location evidence="1">Nucleus</location>
    </subcellularLocation>
</comment>